<dbReference type="AlphaFoldDB" id="A0A7X1CP22"/>
<dbReference type="EMBL" id="JAARWN010000001">
    <property type="protein sequence ID" value="MBC1935543.1"/>
    <property type="molecule type" value="Genomic_DNA"/>
</dbReference>
<reference evidence="2 3" key="1">
    <citation type="submission" date="2020-03" db="EMBL/GenBank/DDBJ databases">
        <title>Soil Listeria distribution.</title>
        <authorList>
            <person name="Liao J."/>
            <person name="Wiedmann M."/>
        </authorList>
    </citation>
    <scope>NUCLEOTIDE SEQUENCE [LARGE SCALE GENOMIC DNA]</scope>
    <source>
        <strain evidence="2 3">FSL L7-0741</strain>
    </source>
</reference>
<evidence type="ECO:0000259" key="1">
    <source>
        <dbReference type="Pfam" id="PF06983"/>
    </source>
</evidence>
<evidence type="ECO:0000313" key="3">
    <source>
        <dbReference type="Proteomes" id="UP000535908"/>
    </source>
</evidence>
<dbReference type="RefSeq" id="WP_185409034.1">
    <property type="nucleotide sequence ID" value="NZ_JAARRE010000001.1"/>
</dbReference>
<name>A0A7X1CP22_9LIST</name>
<protein>
    <submittedName>
        <fullName evidence="2">VOC family protein</fullName>
    </submittedName>
</protein>
<accession>A0A7X1CP22</accession>
<organism evidence="2 3">
    <name type="scientific">Listeria grandensis</name>
    <dbReference type="NCBI Taxonomy" id="1494963"/>
    <lineage>
        <taxon>Bacteria</taxon>
        <taxon>Bacillati</taxon>
        <taxon>Bacillota</taxon>
        <taxon>Bacilli</taxon>
        <taxon>Bacillales</taxon>
        <taxon>Listeriaceae</taxon>
        <taxon>Listeria</taxon>
    </lineage>
</organism>
<sequence length="140" mass="15551">MTLGVYINFKTEAREAIAFYGQIFGSECTDLMTYGDLHGKEEGGPEMDDATKKLVMNASIQIEGDTVMFSDTPPFMADFIPGNNVTLVLDTKDADKLTRYFDALSEGATKVMPLQKTFWSEKFGQLTDKYGIGWSFNLSA</sequence>
<feature type="domain" description="PhnB-like" evidence="1">
    <location>
        <begin position="7"/>
        <end position="134"/>
    </location>
</feature>
<dbReference type="PANTHER" id="PTHR33990:SF1">
    <property type="entry name" value="PROTEIN YJDN"/>
    <property type="match status" value="1"/>
</dbReference>
<dbReference type="Proteomes" id="UP000535908">
    <property type="component" value="Unassembled WGS sequence"/>
</dbReference>
<dbReference type="Pfam" id="PF06983">
    <property type="entry name" value="3-dmu-9_3-mt"/>
    <property type="match status" value="1"/>
</dbReference>
<dbReference type="CDD" id="cd06588">
    <property type="entry name" value="PhnB_like"/>
    <property type="match status" value="1"/>
</dbReference>
<dbReference type="SUPFAM" id="SSF54593">
    <property type="entry name" value="Glyoxalase/Bleomycin resistance protein/Dihydroxybiphenyl dioxygenase"/>
    <property type="match status" value="1"/>
</dbReference>
<evidence type="ECO:0000313" key="2">
    <source>
        <dbReference type="EMBL" id="MBC1935543.1"/>
    </source>
</evidence>
<dbReference type="InterPro" id="IPR028973">
    <property type="entry name" value="PhnB-like"/>
</dbReference>
<dbReference type="PANTHER" id="PTHR33990">
    <property type="entry name" value="PROTEIN YJDN-RELATED"/>
    <property type="match status" value="1"/>
</dbReference>
<dbReference type="InterPro" id="IPR029068">
    <property type="entry name" value="Glyas_Bleomycin-R_OHBP_Dase"/>
</dbReference>
<dbReference type="Gene3D" id="3.10.180.10">
    <property type="entry name" value="2,3-Dihydroxybiphenyl 1,2-Dioxygenase, domain 1"/>
    <property type="match status" value="1"/>
</dbReference>
<gene>
    <name evidence="2" type="ORF">HCA69_04135</name>
</gene>
<proteinExistence type="predicted"/>
<comment type="caution">
    <text evidence="2">The sequence shown here is derived from an EMBL/GenBank/DDBJ whole genome shotgun (WGS) entry which is preliminary data.</text>
</comment>